<dbReference type="PROSITE" id="PS51847">
    <property type="entry name" value="SMP"/>
    <property type="match status" value="1"/>
</dbReference>
<keyword evidence="3" id="KW-0445">Lipid transport</keyword>
<keyword evidence="7" id="KW-1133">Transmembrane helix</keyword>
<dbReference type="Proteomes" id="UP000003163">
    <property type="component" value="Unassembled WGS sequence"/>
</dbReference>
<dbReference type="VEuPathDB" id="MicrosporidiaDB:EDEG_00913"/>
<dbReference type="Pfam" id="PF25669">
    <property type="entry name" value="SMP_MUG190-like"/>
    <property type="match status" value="1"/>
</dbReference>
<keyword evidence="11" id="KW-1185">Reference proteome</keyword>
<dbReference type="InterPro" id="IPR052455">
    <property type="entry name" value="Tricalbin_domain"/>
</dbReference>
<dbReference type="Gene3D" id="2.60.40.150">
    <property type="entry name" value="C2 domain"/>
    <property type="match status" value="2"/>
</dbReference>
<reference evidence="11" key="2">
    <citation type="submission" date="2015-07" db="EMBL/GenBank/DDBJ databases">
        <title>Contrasting host-pathogen interactions and genome evolution in two generalist and specialist microsporidian pathogens of mosquitoes.</title>
        <authorList>
            <consortium name="The Broad Institute Genomics Platform"/>
            <consortium name="The Broad Institute Genome Sequencing Center for Infectious Disease"/>
            <person name="Cuomo C.A."/>
            <person name="Sanscrainte N.D."/>
            <person name="Goldberg J.M."/>
            <person name="Heiman D."/>
            <person name="Young S."/>
            <person name="Zeng Q."/>
            <person name="Becnel J.J."/>
            <person name="Birren B.W."/>
        </authorList>
    </citation>
    <scope>NUCLEOTIDE SEQUENCE [LARGE SCALE GENOMIC DNA]</scope>
    <source>
        <strain evidence="11">USNM 41457</strain>
    </source>
</reference>
<evidence type="ECO:0000256" key="3">
    <source>
        <dbReference type="ARBA" id="ARBA00023055"/>
    </source>
</evidence>
<organism evidence="10 11">
    <name type="scientific">Edhazardia aedis (strain USNM 41457)</name>
    <name type="common">Microsporidian parasite</name>
    <dbReference type="NCBI Taxonomy" id="1003232"/>
    <lineage>
        <taxon>Eukaryota</taxon>
        <taxon>Fungi</taxon>
        <taxon>Fungi incertae sedis</taxon>
        <taxon>Microsporidia</taxon>
        <taxon>Edhazardia</taxon>
    </lineage>
</organism>
<gene>
    <name evidence="10" type="ORF">EDEG_00913</name>
</gene>
<reference evidence="10 11" key="1">
    <citation type="submission" date="2011-08" db="EMBL/GenBank/DDBJ databases">
        <authorList>
            <person name="Liu Z.J."/>
            <person name="Shi F.L."/>
            <person name="Lu J.Q."/>
            <person name="Li M."/>
            <person name="Wang Z.L."/>
        </authorList>
    </citation>
    <scope>NUCLEOTIDE SEQUENCE [LARGE SCALE GENOMIC DNA]</scope>
    <source>
        <strain evidence="10 11">USNM 41457</strain>
    </source>
</reference>
<dbReference type="FunCoup" id="J9DB60">
    <property type="interactions" value="10"/>
</dbReference>
<evidence type="ECO:0000256" key="6">
    <source>
        <dbReference type="SAM" id="MobiDB-lite"/>
    </source>
</evidence>
<dbReference type="STRING" id="1003232.J9DB60"/>
<evidence type="ECO:0000313" key="11">
    <source>
        <dbReference type="Proteomes" id="UP000003163"/>
    </source>
</evidence>
<feature type="region of interest" description="Disordered" evidence="6">
    <location>
        <begin position="1"/>
        <end position="59"/>
    </location>
</feature>
<dbReference type="InterPro" id="IPR000008">
    <property type="entry name" value="C2_dom"/>
</dbReference>
<feature type="compositionally biased region" description="Basic residues" evidence="6">
    <location>
        <begin position="886"/>
        <end position="896"/>
    </location>
</feature>
<accession>J9DB60</accession>
<dbReference type="OrthoDB" id="1029639at2759"/>
<dbReference type="GO" id="GO:0006869">
    <property type="term" value="P:lipid transport"/>
    <property type="evidence" value="ECO:0007669"/>
    <property type="project" value="UniProtKB-KW"/>
</dbReference>
<feature type="compositionally biased region" description="Basic and acidic residues" evidence="6">
    <location>
        <begin position="44"/>
        <end position="59"/>
    </location>
</feature>
<evidence type="ECO:0008006" key="12">
    <source>
        <dbReference type="Google" id="ProtNLM"/>
    </source>
</evidence>
<dbReference type="AlphaFoldDB" id="J9DB60"/>
<dbReference type="CDD" id="cd21678">
    <property type="entry name" value="SMP_TCB"/>
    <property type="match status" value="1"/>
</dbReference>
<feature type="compositionally biased region" description="Basic and acidic residues" evidence="6">
    <location>
        <begin position="491"/>
        <end position="501"/>
    </location>
</feature>
<dbReference type="InParanoid" id="J9DB60"/>
<name>J9DB60_EDHAE</name>
<feature type="region of interest" description="Disordered" evidence="6">
    <location>
        <begin position="877"/>
        <end position="898"/>
    </location>
</feature>
<dbReference type="OMA" id="RTHRVME"/>
<dbReference type="PROSITE" id="PS50004">
    <property type="entry name" value="C2"/>
    <property type="match status" value="1"/>
</dbReference>
<keyword evidence="5 7" id="KW-0472">Membrane</keyword>
<evidence type="ECO:0000256" key="2">
    <source>
        <dbReference type="ARBA" id="ARBA00022448"/>
    </source>
</evidence>
<evidence type="ECO:0000256" key="5">
    <source>
        <dbReference type="ARBA" id="ARBA00023136"/>
    </source>
</evidence>
<feature type="compositionally biased region" description="Polar residues" evidence="6">
    <location>
        <begin position="502"/>
        <end position="520"/>
    </location>
</feature>
<dbReference type="EMBL" id="AFBI03000011">
    <property type="protein sequence ID" value="EJW04996.1"/>
    <property type="molecule type" value="Genomic_DNA"/>
</dbReference>
<keyword evidence="7" id="KW-0812">Transmembrane</keyword>
<evidence type="ECO:0000256" key="4">
    <source>
        <dbReference type="ARBA" id="ARBA00023121"/>
    </source>
</evidence>
<keyword evidence="2" id="KW-0813">Transport</keyword>
<dbReference type="SUPFAM" id="SSF49562">
    <property type="entry name" value="C2 domain (Calcium/lipid-binding domain, CaLB)"/>
    <property type="match status" value="2"/>
</dbReference>
<dbReference type="GO" id="GO:0008289">
    <property type="term" value="F:lipid binding"/>
    <property type="evidence" value="ECO:0007669"/>
    <property type="project" value="UniProtKB-KW"/>
</dbReference>
<evidence type="ECO:0000259" key="9">
    <source>
        <dbReference type="PROSITE" id="PS51847"/>
    </source>
</evidence>
<feature type="domain" description="C2" evidence="8">
    <location>
        <begin position="1052"/>
        <end position="1172"/>
    </location>
</feature>
<dbReference type="SMART" id="SM00239">
    <property type="entry name" value="C2"/>
    <property type="match status" value="2"/>
</dbReference>
<proteinExistence type="predicted"/>
<sequence length="1208" mass="138576">MKNGYTAEDPANMRRPALNSDELFGTEKEANSRSSYISKKSCKCGKDHKNKKNTEEDKYTEAQYKKSREEFKSALEIFPTGSQFMNRLHVNIFILGIVLVSYFLGRFRCFSLAIGLIYALSQFFDRRYKRYENSMKALIYQTTRREKAKDNFESVEWMNNIISRVWHVLEPEVSKEVFRSINPILQEKCPPFLSQLKLTTFTLGSTPPSVQGIMFFDESDPQVITFECNLQFIPMEIGRDAYCFISKSSKYQWNSKIVLIARLGTKVRNVGLDLPVLVKGISFSGRLRTTIRLVQDMSLVSGVEISFMEAPAVDFTLVPLKTVDLMDVPLLSNWINAIIKSTMSSVLVNPNSIKVDLRKKKEQRFICGVLYIYIKDIKFKSHETGYIELEVDGKRVAQTQRLEGEKIGCYEYFYLILENTNTLLGLRFVDNPKKGSNFKGEGYVDLRKIIMLRNHFESKRIYKNGNVRALANLHMFYLPFEKFSADADLAKNKTPKPDEASSLKQENGQKNNRNPQVTPENTKKECDASLCAENDPKKQTVKVDNLLCSASFEDNEEYENNAPQICKRIVRMKIVGIEDLRGKFTDKKKIFSPYFTVFVRPKIVEKIISPEVQRNPLNIVTGTVSATANFVGGAISSAGNAIGNFIPLGTEPCEGLMPSSNKTLFYYKSKVLTETNSPLFNESFEFLSRDIRNDFLYLSVHDCSDNSSIGELNIPICDLQSGEVVYKLRDCQSGDLRISTEIFEENKEEKISFESFEKAVKIEVASLVTAYDDGVFFMIVENCKNMFYVDQFCVGDFWQKQEVVFPADGDFVKIKVYKENLKENDFIGECTINTSKWTNNNQNDDSDTSSGINSEALSNYSISNSVHENLETQNNLESKSISKNLPAKKQKKSKSGKKTDYIAKSPFFNELRPDTIKNLENSKYKKVKILNKGEENGELYIFVESTPLYQYKGTYSSPDDLRIIQTMFKSFKNVKDEFFVEFYANNELILRSLKSENKRITNKYTFLAGKEEIRAVFKSAKQGRNKVLGDCLIPKRQMKDPLLLNEITKFSTNIHINVSGCNFKKIMRTNQGLLELTIIKINNLPAIDNNTCDPFVKIFLNGSKLYKTEKHQRTVNPKFNESVTLSVKRMTDVIRIEVFDHNRIEKNTIIAFREFPLYFLNEGVYDFVVKLVDMKTFKKSAGEIFLKFNFCKEGEQGKKYKSAFKTID</sequence>
<evidence type="ECO:0000313" key="10">
    <source>
        <dbReference type="EMBL" id="EJW04996.1"/>
    </source>
</evidence>
<dbReference type="Pfam" id="PF00168">
    <property type="entry name" value="C2"/>
    <property type="match status" value="3"/>
</dbReference>
<feature type="domain" description="SMP-LTD" evidence="9">
    <location>
        <begin position="151"/>
        <end position="358"/>
    </location>
</feature>
<comment type="caution">
    <text evidence="10">The sequence shown here is derived from an EMBL/GenBank/DDBJ whole genome shotgun (WGS) entry which is preliminary data.</text>
</comment>
<feature type="region of interest" description="Disordered" evidence="6">
    <location>
        <begin position="491"/>
        <end position="523"/>
    </location>
</feature>
<dbReference type="PANTHER" id="PTHR46980">
    <property type="entry name" value="TRICALBIN-1-RELATED"/>
    <property type="match status" value="1"/>
</dbReference>
<dbReference type="GO" id="GO:0016020">
    <property type="term" value="C:membrane"/>
    <property type="evidence" value="ECO:0007669"/>
    <property type="project" value="UniProtKB-SubCell"/>
</dbReference>
<dbReference type="PANTHER" id="PTHR46980:SF2">
    <property type="entry name" value="TRICALBIN-1-RELATED"/>
    <property type="match status" value="1"/>
</dbReference>
<comment type="subcellular location">
    <subcellularLocation>
        <location evidence="1">Membrane</location>
    </subcellularLocation>
</comment>
<dbReference type="InterPro" id="IPR031468">
    <property type="entry name" value="SMP_LBD"/>
</dbReference>
<evidence type="ECO:0000256" key="1">
    <source>
        <dbReference type="ARBA" id="ARBA00004370"/>
    </source>
</evidence>
<protein>
    <recommendedName>
        <fullName evidence="12">C2 domain-containing protein</fullName>
    </recommendedName>
</protein>
<keyword evidence="4" id="KW-0446">Lipid-binding</keyword>
<dbReference type="InterPro" id="IPR035892">
    <property type="entry name" value="C2_domain_sf"/>
</dbReference>
<evidence type="ECO:0000256" key="7">
    <source>
        <dbReference type="SAM" id="Phobius"/>
    </source>
</evidence>
<feature type="transmembrane region" description="Helical" evidence="7">
    <location>
        <begin position="92"/>
        <end position="120"/>
    </location>
</feature>
<dbReference type="HOGENOM" id="CLU_011052_0_0_1"/>
<evidence type="ECO:0000259" key="8">
    <source>
        <dbReference type="PROSITE" id="PS50004"/>
    </source>
</evidence>